<dbReference type="PANTHER" id="PTHR30136:SF35">
    <property type="entry name" value="HTH-TYPE TRANSCRIPTIONAL REGULATOR RV1719"/>
    <property type="match status" value="1"/>
</dbReference>
<gene>
    <name evidence="6" type="ORF">Sphch_2146</name>
</gene>
<evidence type="ECO:0000256" key="3">
    <source>
        <dbReference type="ARBA" id="ARBA00023163"/>
    </source>
</evidence>
<dbReference type="InterPro" id="IPR029016">
    <property type="entry name" value="GAF-like_dom_sf"/>
</dbReference>
<evidence type="ECO:0000259" key="5">
    <source>
        <dbReference type="PROSITE" id="PS51078"/>
    </source>
</evidence>
<dbReference type="AlphaFoldDB" id="F6EWC0"/>
<feature type="domain" description="HTH iclR-type" evidence="4">
    <location>
        <begin position="24"/>
        <end position="86"/>
    </location>
</feature>
<dbReference type="InterPro" id="IPR036390">
    <property type="entry name" value="WH_DNA-bd_sf"/>
</dbReference>
<dbReference type="PANTHER" id="PTHR30136">
    <property type="entry name" value="HELIX-TURN-HELIX TRANSCRIPTIONAL REGULATOR, ICLR FAMILY"/>
    <property type="match status" value="1"/>
</dbReference>
<dbReference type="GO" id="GO:0003677">
    <property type="term" value="F:DNA binding"/>
    <property type="evidence" value="ECO:0007669"/>
    <property type="project" value="UniProtKB-KW"/>
</dbReference>
<dbReference type="InterPro" id="IPR050707">
    <property type="entry name" value="HTH_MetabolicPath_Reg"/>
</dbReference>
<name>F6EWC0_SPHCR</name>
<dbReference type="Pfam" id="PF01614">
    <property type="entry name" value="IclR_C"/>
    <property type="match status" value="1"/>
</dbReference>
<dbReference type="InterPro" id="IPR014757">
    <property type="entry name" value="Tscrpt_reg_IclR_C"/>
</dbReference>
<dbReference type="Pfam" id="PF09339">
    <property type="entry name" value="HTH_IclR"/>
    <property type="match status" value="1"/>
</dbReference>
<dbReference type="EMBL" id="CP002798">
    <property type="protein sequence ID" value="AEG49814.1"/>
    <property type="molecule type" value="Genomic_DNA"/>
</dbReference>
<dbReference type="Gene3D" id="3.30.450.40">
    <property type="match status" value="1"/>
</dbReference>
<protein>
    <submittedName>
        <fullName evidence="6">Transcriptional regulator, IclR family</fullName>
    </submittedName>
</protein>
<dbReference type="GO" id="GO:0003700">
    <property type="term" value="F:DNA-binding transcription factor activity"/>
    <property type="evidence" value="ECO:0007669"/>
    <property type="project" value="TreeGrafter"/>
</dbReference>
<feature type="domain" description="IclR-ED" evidence="5">
    <location>
        <begin position="87"/>
        <end position="278"/>
    </location>
</feature>
<evidence type="ECO:0000256" key="1">
    <source>
        <dbReference type="ARBA" id="ARBA00023015"/>
    </source>
</evidence>
<organism evidence="6 7">
    <name type="scientific">Sphingobium chlorophenolicum L-1</name>
    <dbReference type="NCBI Taxonomy" id="690566"/>
    <lineage>
        <taxon>Bacteria</taxon>
        <taxon>Pseudomonadati</taxon>
        <taxon>Pseudomonadota</taxon>
        <taxon>Alphaproteobacteria</taxon>
        <taxon>Sphingomonadales</taxon>
        <taxon>Sphingomonadaceae</taxon>
        <taxon>Sphingobium</taxon>
    </lineage>
</organism>
<dbReference type="RefSeq" id="WP_013848058.1">
    <property type="nucleotide sequence ID" value="NC_015593.1"/>
</dbReference>
<accession>F6EWC0</accession>
<evidence type="ECO:0000256" key="2">
    <source>
        <dbReference type="ARBA" id="ARBA00023125"/>
    </source>
</evidence>
<keyword evidence="2" id="KW-0238">DNA-binding</keyword>
<sequence>MSKLAIVMQDIVPWIEPAGNERHVKSAERTLALFELFSLQQRPMTVAEITRALAIPQPSVSMLLRNLTTLGYLEHDPSQRTYIPSIRIMLLGSWVQRRFSEQGLMECRLDLLAQQLCKVLKMRATVLLGIQNGIYSQYVLVRMPQNPDLLVQSGMLRPITCTSVGKVLLSQKTDTEIEAVVRHCNARVTEDRLRVRPKEFLAAMNAVRQNGFSETCGTMTPGRSTISVPVVGSIATMPMAVAVGGLSEQIQEHREIILEALFDFQAGHNEAIIGSLGPKASAA</sequence>
<dbReference type="PROSITE" id="PS51078">
    <property type="entry name" value="ICLR_ED"/>
    <property type="match status" value="1"/>
</dbReference>
<dbReference type="Proteomes" id="UP000007150">
    <property type="component" value="Chromosome 1"/>
</dbReference>
<evidence type="ECO:0000313" key="6">
    <source>
        <dbReference type="EMBL" id="AEG49814.1"/>
    </source>
</evidence>
<proteinExistence type="predicted"/>
<dbReference type="SUPFAM" id="SSF46785">
    <property type="entry name" value="Winged helix' DNA-binding domain"/>
    <property type="match status" value="1"/>
</dbReference>
<dbReference type="STRING" id="690566.Sphch_2146"/>
<dbReference type="InterPro" id="IPR005471">
    <property type="entry name" value="Tscrpt_reg_IclR_N"/>
</dbReference>
<evidence type="ECO:0000259" key="4">
    <source>
        <dbReference type="PROSITE" id="PS51077"/>
    </source>
</evidence>
<reference evidence="6 7" key="1">
    <citation type="submission" date="2011-05" db="EMBL/GenBank/DDBJ databases">
        <title>Complete sequence of chromosome 1 of Sphingobium chlorophenolicum L-1.</title>
        <authorList>
            <consortium name="US DOE Joint Genome Institute"/>
            <person name="Lucas S."/>
            <person name="Han J."/>
            <person name="Lapidus A."/>
            <person name="Cheng J.-F."/>
            <person name="Goodwin L."/>
            <person name="Pitluck S."/>
            <person name="Peters L."/>
            <person name="Daligault H."/>
            <person name="Han C."/>
            <person name="Tapia R."/>
            <person name="Land M."/>
            <person name="Hauser L."/>
            <person name="Kyrpides N."/>
            <person name="Ivanova N."/>
            <person name="Pagani I."/>
            <person name="Turner P."/>
            <person name="Copley S."/>
            <person name="Woyke T."/>
        </authorList>
    </citation>
    <scope>NUCLEOTIDE SEQUENCE [LARGE SCALE GENOMIC DNA]</scope>
    <source>
        <strain evidence="6 7">L-1</strain>
    </source>
</reference>
<dbReference type="PROSITE" id="PS51077">
    <property type="entry name" value="HTH_ICLR"/>
    <property type="match status" value="1"/>
</dbReference>
<keyword evidence="1" id="KW-0805">Transcription regulation</keyword>
<keyword evidence="7" id="KW-1185">Reference proteome</keyword>
<dbReference type="Gene3D" id="1.10.10.10">
    <property type="entry name" value="Winged helix-like DNA-binding domain superfamily/Winged helix DNA-binding domain"/>
    <property type="match status" value="1"/>
</dbReference>
<dbReference type="SUPFAM" id="SSF55781">
    <property type="entry name" value="GAF domain-like"/>
    <property type="match status" value="1"/>
</dbReference>
<evidence type="ECO:0000313" key="7">
    <source>
        <dbReference type="Proteomes" id="UP000007150"/>
    </source>
</evidence>
<dbReference type="CDD" id="cd00090">
    <property type="entry name" value="HTH_ARSR"/>
    <property type="match status" value="1"/>
</dbReference>
<dbReference type="HOGENOM" id="CLU_062618_3_0_5"/>
<dbReference type="GO" id="GO:0045892">
    <property type="term" value="P:negative regulation of DNA-templated transcription"/>
    <property type="evidence" value="ECO:0007669"/>
    <property type="project" value="TreeGrafter"/>
</dbReference>
<dbReference type="InterPro" id="IPR011991">
    <property type="entry name" value="ArsR-like_HTH"/>
</dbReference>
<dbReference type="InterPro" id="IPR036388">
    <property type="entry name" value="WH-like_DNA-bd_sf"/>
</dbReference>
<dbReference type="KEGG" id="sch:Sphch_2146"/>
<keyword evidence="3" id="KW-0804">Transcription</keyword>